<dbReference type="GO" id="GO:0005881">
    <property type="term" value="C:cytoplasmic microtubule"/>
    <property type="evidence" value="ECO:0007669"/>
    <property type="project" value="TreeGrafter"/>
</dbReference>
<sequence length="259" mass="28651">MLPPAVEGRESLQKLYHLLEAKGFQTRMEGVALLQDLCKTSPQLICTNIVQIFDYFVLRISDSHKKVKQKALDVLAEIIGLLEDALNPVMIRLVEGITKNLNSKDPRVHATAVKALDESVAHLDKVSLLKEFSHQWSKLSGQALLDVTERITVLVEWVYASSPEVVQRYALPVLWSCLENKALPVRSANVCAVVTKLACALCELMGTQLIKCADSKPPHVRENLSSLLEQGAACAKRQRLRCGHQACLCPLQVDGHPAD</sequence>
<proteinExistence type="predicted"/>
<dbReference type="Ensembl" id="ENSSCAT00000005586.1">
    <property type="protein sequence ID" value="ENSSCAP00000004833.1"/>
    <property type="gene ID" value="ENSSCAG00000003911.1"/>
</dbReference>
<dbReference type="PANTHER" id="PTHR21567">
    <property type="entry name" value="CLASP"/>
    <property type="match status" value="1"/>
</dbReference>
<dbReference type="GO" id="GO:0000226">
    <property type="term" value="P:microtubule cytoskeleton organization"/>
    <property type="evidence" value="ECO:0007669"/>
    <property type="project" value="TreeGrafter"/>
</dbReference>
<dbReference type="InterPro" id="IPR016024">
    <property type="entry name" value="ARM-type_fold"/>
</dbReference>
<organism evidence="1 2">
    <name type="scientific">Serinus canaria</name>
    <name type="common">Island canary</name>
    <name type="synonym">Fringilla canaria</name>
    <dbReference type="NCBI Taxonomy" id="9135"/>
    <lineage>
        <taxon>Eukaryota</taxon>
        <taxon>Metazoa</taxon>
        <taxon>Chordata</taxon>
        <taxon>Craniata</taxon>
        <taxon>Vertebrata</taxon>
        <taxon>Euteleostomi</taxon>
        <taxon>Archelosauria</taxon>
        <taxon>Archosauria</taxon>
        <taxon>Dinosauria</taxon>
        <taxon>Saurischia</taxon>
        <taxon>Theropoda</taxon>
        <taxon>Coelurosauria</taxon>
        <taxon>Aves</taxon>
        <taxon>Neognathae</taxon>
        <taxon>Neoaves</taxon>
        <taxon>Telluraves</taxon>
        <taxon>Australaves</taxon>
        <taxon>Passeriformes</taxon>
        <taxon>Passeroidea</taxon>
        <taxon>Fringillidae</taxon>
        <taxon>Carduelinae</taxon>
        <taxon>Serinus</taxon>
    </lineage>
</organism>
<accession>A0A8C9MKK9</accession>
<evidence type="ECO:0000313" key="1">
    <source>
        <dbReference type="Ensembl" id="ENSSCAP00000004833.1"/>
    </source>
</evidence>
<evidence type="ECO:0000313" key="2">
    <source>
        <dbReference type="Proteomes" id="UP000694409"/>
    </source>
</evidence>
<protein>
    <recommendedName>
        <fullName evidence="3">TOG domain-containing protein</fullName>
    </recommendedName>
</protein>
<dbReference type="GO" id="GO:0005929">
    <property type="term" value="C:cilium"/>
    <property type="evidence" value="ECO:0007669"/>
    <property type="project" value="TreeGrafter"/>
</dbReference>
<dbReference type="PANTHER" id="PTHR21567:SF42">
    <property type="entry name" value="TOG ARRAY REGULATOR OF AXONEMAL MICROTUBULES PROTEIN 2"/>
    <property type="match status" value="1"/>
</dbReference>
<dbReference type="GO" id="GO:0008017">
    <property type="term" value="F:microtubule binding"/>
    <property type="evidence" value="ECO:0007669"/>
    <property type="project" value="TreeGrafter"/>
</dbReference>
<reference evidence="1" key="1">
    <citation type="submission" date="2025-08" db="UniProtKB">
        <authorList>
            <consortium name="Ensembl"/>
        </authorList>
    </citation>
    <scope>IDENTIFICATION</scope>
</reference>
<keyword evidence="2" id="KW-1185">Reference proteome</keyword>
<dbReference type="GeneTree" id="ENSGT00940000156217"/>
<reference evidence="1" key="2">
    <citation type="submission" date="2025-09" db="UniProtKB">
        <authorList>
            <consortium name="Ensembl"/>
        </authorList>
    </citation>
    <scope>IDENTIFICATION</scope>
</reference>
<evidence type="ECO:0008006" key="3">
    <source>
        <dbReference type="Google" id="ProtNLM"/>
    </source>
</evidence>
<dbReference type="InterPro" id="IPR011989">
    <property type="entry name" value="ARM-like"/>
</dbReference>
<dbReference type="AlphaFoldDB" id="A0A8C9MKK9"/>
<dbReference type="Proteomes" id="UP000694409">
    <property type="component" value="Unassembled WGS sequence"/>
</dbReference>
<dbReference type="Gene3D" id="1.25.10.10">
    <property type="entry name" value="Leucine-rich Repeat Variant"/>
    <property type="match status" value="1"/>
</dbReference>
<dbReference type="OMA" id="ESKWESH"/>
<dbReference type="SUPFAM" id="SSF48371">
    <property type="entry name" value="ARM repeat"/>
    <property type="match status" value="1"/>
</dbReference>
<name>A0A8C9MKK9_SERCA</name>